<evidence type="ECO:0000259" key="4">
    <source>
        <dbReference type="PROSITE" id="PS51736"/>
    </source>
</evidence>
<dbReference type="Pfam" id="PF00239">
    <property type="entry name" value="Resolvase"/>
    <property type="match status" value="1"/>
</dbReference>
<keyword evidence="1" id="KW-0238">DNA-binding</keyword>
<feature type="coiled-coil region" evidence="3">
    <location>
        <begin position="338"/>
        <end position="398"/>
    </location>
</feature>
<evidence type="ECO:0000313" key="5">
    <source>
        <dbReference type="EMBL" id="MBD3108058.1"/>
    </source>
</evidence>
<dbReference type="RefSeq" id="WP_190997593.1">
    <property type="nucleotide sequence ID" value="NZ_JACXSI010000012.1"/>
</dbReference>
<accession>A0A927CUY5</accession>
<dbReference type="Gene3D" id="3.40.50.1390">
    <property type="entry name" value="Resolvase, N-terminal catalytic domain"/>
    <property type="match status" value="1"/>
</dbReference>
<dbReference type="PANTHER" id="PTHR30461">
    <property type="entry name" value="DNA-INVERTASE FROM LAMBDOID PROPHAGE"/>
    <property type="match status" value="1"/>
</dbReference>
<protein>
    <submittedName>
        <fullName evidence="5">Recombinase family protein</fullName>
    </submittedName>
</protein>
<proteinExistence type="predicted"/>
<evidence type="ECO:0000256" key="1">
    <source>
        <dbReference type="ARBA" id="ARBA00023125"/>
    </source>
</evidence>
<dbReference type="GO" id="GO:0000150">
    <property type="term" value="F:DNA strand exchange activity"/>
    <property type="evidence" value="ECO:0007669"/>
    <property type="project" value="InterPro"/>
</dbReference>
<dbReference type="PANTHER" id="PTHR30461:SF2">
    <property type="entry name" value="SERINE RECOMBINASE PINE-RELATED"/>
    <property type="match status" value="1"/>
</dbReference>
<dbReference type="SMART" id="SM00857">
    <property type="entry name" value="Resolvase"/>
    <property type="match status" value="1"/>
</dbReference>
<dbReference type="SUPFAM" id="SSF53041">
    <property type="entry name" value="Resolvase-like"/>
    <property type="match status" value="1"/>
</dbReference>
<sequence>MENKYKIFVRRVSSKGQDLAMQESADAPYRQQYLPKEIMIIDENDVSANKLKISERPEMMKVICMILNNQVDTIYAFDRSRLFRDFYEANYFVSICRRKNVRIFFTSTGNGHLQATDNLLVEGVLNIVGDFEGKNIARRTEEARRRYPAQKLGYIKEINTKQYIKNPNNATLLKQYFTEIAEVSDFIEIERLLKKYKKDLNTTTDTLLRIIGDPFYSGYDLFTGKNKLHHVDPYISLTQFNKLKSGNSCITKYIETRSILKENNIYKPICGICQKPMNYRFKTASETSFYTCSRKHIKIEVTTDDLSSIIDQSLNNIIDNFDFNQLVKDSKQYFKKFKRLLEDDLKIHKKNKNNILEEIIIHNDNLQNWREHPRYQELANIESKVENSLAEIRSTEKLLIDNENIVKLIKDYLINSKVSNAYFLFSMLIEQIYVYQNEVNLVINKFDYISKIQEQYIFEKGES</sequence>
<comment type="caution">
    <text evidence="5">The sequence shown here is derived from an EMBL/GenBank/DDBJ whole genome shotgun (WGS) entry which is preliminary data.</text>
</comment>
<dbReference type="PROSITE" id="PS51736">
    <property type="entry name" value="RECOMBINASES_3"/>
    <property type="match status" value="1"/>
</dbReference>
<dbReference type="Proteomes" id="UP000602076">
    <property type="component" value="Unassembled WGS sequence"/>
</dbReference>
<dbReference type="InterPro" id="IPR036162">
    <property type="entry name" value="Resolvase-like_N_sf"/>
</dbReference>
<gene>
    <name evidence="5" type="ORF">IEO70_06730</name>
</gene>
<evidence type="ECO:0000313" key="6">
    <source>
        <dbReference type="Proteomes" id="UP000602076"/>
    </source>
</evidence>
<keyword evidence="3" id="KW-0175">Coiled coil</keyword>
<dbReference type="InterPro" id="IPR050639">
    <property type="entry name" value="SSR_resolvase"/>
</dbReference>
<reference evidence="5" key="1">
    <citation type="submission" date="2020-09" db="EMBL/GenBank/DDBJ databases">
        <title>Bacillus faecalis sp. nov., a moderately halophilic bacterium isolated from cow faeces.</title>
        <authorList>
            <person name="Jiang L."/>
            <person name="Lee J."/>
        </authorList>
    </citation>
    <scope>NUCLEOTIDE SEQUENCE</scope>
    <source>
        <strain evidence="5">AGMB 02131</strain>
    </source>
</reference>
<dbReference type="InterPro" id="IPR006119">
    <property type="entry name" value="Resolv_N"/>
</dbReference>
<organism evidence="5 6">
    <name type="scientific">Peribacillus faecalis</name>
    <dbReference type="NCBI Taxonomy" id="2772559"/>
    <lineage>
        <taxon>Bacteria</taxon>
        <taxon>Bacillati</taxon>
        <taxon>Bacillota</taxon>
        <taxon>Bacilli</taxon>
        <taxon>Bacillales</taxon>
        <taxon>Bacillaceae</taxon>
        <taxon>Peribacillus</taxon>
    </lineage>
</organism>
<evidence type="ECO:0000256" key="3">
    <source>
        <dbReference type="SAM" id="Coils"/>
    </source>
</evidence>
<dbReference type="GO" id="GO:0003677">
    <property type="term" value="F:DNA binding"/>
    <property type="evidence" value="ECO:0007669"/>
    <property type="project" value="UniProtKB-KW"/>
</dbReference>
<keyword evidence="2" id="KW-0233">DNA recombination</keyword>
<feature type="domain" description="Resolvase/invertase-type recombinase catalytic" evidence="4">
    <location>
        <begin position="5"/>
        <end position="151"/>
    </location>
</feature>
<dbReference type="EMBL" id="JACXSI010000012">
    <property type="protein sequence ID" value="MBD3108058.1"/>
    <property type="molecule type" value="Genomic_DNA"/>
</dbReference>
<dbReference type="AlphaFoldDB" id="A0A927CUY5"/>
<keyword evidence="6" id="KW-1185">Reference proteome</keyword>
<dbReference type="CDD" id="cd00338">
    <property type="entry name" value="Ser_Recombinase"/>
    <property type="match status" value="1"/>
</dbReference>
<name>A0A927CUY5_9BACI</name>
<evidence type="ECO:0000256" key="2">
    <source>
        <dbReference type="ARBA" id="ARBA00023172"/>
    </source>
</evidence>